<protein>
    <submittedName>
        <fullName evidence="1">Uncharacterized protein</fullName>
    </submittedName>
</protein>
<accession>A0A368Q8Y3</accession>
<name>A0A368Q8Y3_SETIT</name>
<dbReference type="EMBL" id="CM003529">
    <property type="protein sequence ID" value="RCV14284.1"/>
    <property type="molecule type" value="Genomic_DNA"/>
</dbReference>
<evidence type="ECO:0000313" key="1">
    <source>
        <dbReference type="EMBL" id="RCV14284.1"/>
    </source>
</evidence>
<proteinExistence type="predicted"/>
<reference evidence="1" key="2">
    <citation type="submission" date="2015-07" db="EMBL/GenBank/DDBJ databases">
        <authorList>
            <person name="Noorani M."/>
        </authorList>
    </citation>
    <scope>NUCLEOTIDE SEQUENCE</scope>
    <source>
        <strain evidence="1">Yugu1</strain>
    </source>
</reference>
<organism evidence="1">
    <name type="scientific">Setaria italica</name>
    <name type="common">Foxtail millet</name>
    <name type="synonym">Panicum italicum</name>
    <dbReference type="NCBI Taxonomy" id="4555"/>
    <lineage>
        <taxon>Eukaryota</taxon>
        <taxon>Viridiplantae</taxon>
        <taxon>Streptophyta</taxon>
        <taxon>Embryophyta</taxon>
        <taxon>Tracheophyta</taxon>
        <taxon>Spermatophyta</taxon>
        <taxon>Magnoliopsida</taxon>
        <taxon>Liliopsida</taxon>
        <taxon>Poales</taxon>
        <taxon>Poaceae</taxon>
        <taxon>PACMAD clade</taxon>
        <taxon>Panicoideae</taxon>
        <taxon>Panicodae</taxon>
        <taxon>Paniceae</taxon>
        <taxon>Cenchrinae</taxon>
        <taxon>Setaria</taxon>
    </lineage>
</organism>
<reference evidence="1" key="1">
    <citation type="journal article" date="2012" name="Nat. Biotechnol.">
        <title>Reference genome sequence of the model plant Setaria.</title>
        <authorList>
            <person name="Bennetzen J.L."/>
            <person name="Schmutz J."/>
            <person name="Wang H."/>
            <person name="Percifield R."/>
            <person name="Hawkins J."/>
            <person name="Pontaroli A.C."/>
            <person name="Estep M."/>
            <person name="Feng L."/>
            <person name="Vaughn J.N."/>
            <person name="Grimwood J."/>
            <person name="Jenkins J."/>
            <person name="Barry K."/>
            <person name="Lindquist E."/>
            <person name="Hellsten U."/>
            <person name="Deshpande S."/>
            <person name="Wang X."/>
            <person name="Wu X."/>
            <person name="Mitros T."/>
            <person name="Triplett J."/>
            <person name="Yang X."/>
            <person name="Ye C.Y."/>
            <person name="Mauro-Herrera M."/>
            <person name="Wang L."/>
            <person name="Li P."/>
            <person name="Sharma M."/>
            <person name="Sharma R."/>
            <person name="Ronald P.C."/>
            <person name="Panaud O."/>
            <person name="Kellogg E.A."/>
            <person name="Brutnell T.P."/>
            <person name="Doust A.N."/>
            <person name="Tuskan G.A."/>
            <person name="Rokhsar D."/>
            <person name="Devos K.M."/>
        </authorList>
    </citation>
    <scope>NUCLEOTIDE SEQUENCE [LARGE SCALE GENOMIC DNA]</scope>
    <source>
        <strain evidence="1">Yugu1</strain>
    </source>
</reference>
<dbReference type="AlphaFoldDB" id="A0A368Q8Y3"/>
<gene>
    <name evidence="1" type="ORF">SETIT_2G413300v2</name>
</gene>
<sequence>MVMLLSLFVHIVHGTWIHDIHVEMCSCMFASISGLLLVAVKIGQAYPLLCNCHVIWFPYNFCRPLLLICGRAPTCHHSYCKVVISAALSAECFPFRMSPVVSDSSLIS</sequence>